<dbReference type="OrthoDB" id="2147401at2759"/>
<proteinExistence type="predicted"/>
<dbReference type="EMBL" id="MCGO01000031">
    <property type="protein sequence ID" value="ORY41709.1"/>
    <property type="molecule type" value="Genomic_DNA"/>
</dbReference>
<evidence type="ECO:0000313" key="2">
    <source>
        <dbReference type="Proteomes" id="UP000193642"/>
    </source>
</evidence>
<dbReference type="AlphaFoldDB" id="A0A1Y2C3V5"/>
<dbReference type="Proteomes" id="UP000193642">
    <property type="component" value="Unassembled WGS sequence"/>
</dbReference>
<sequence>MKTVELLNRNKVMELRIMELQYECGNLRMSLQLYEQMNAFVTSPLAPGAFGFGQSPLNMPLPVASFQSVPISSVAPAVNSLKQPTNMEDVNRSSSTTTQAASTVSEMDFGLAQATASPQSDDWYDVAKNEKLVPAVDLFGPVQVESQRFALKHLPSIANSKYVDELMDILIALSKCSSRKAHKKLMIRMAAVKHKLMDISNILDRQRVLEIFEEFKSKHPKHIVTVNQISCPVLAFLFVESLLSKYAHRTT</sequence>
<evidence type="ECO:0000313" key="1">
    <source>
        <dbReference type="EMBL" id="ORY41709.1"/>
    </source>
</evidence>
<organism evidence="1 2">
    <name type="scientific">Rhizoclosmatium globosum</name>
    <dbReference type="NCBI Taxonomy" id="329046"/>
    <lineage>
        <taxon>Eukaryota</taxon>
        <taxon>Fungi</taxon>
        <taxon>Fungi incertae sedis</taxon>
        <taxon>Chytridiomycota</taxon>
        <taxon>Chytridiomycota incertae sedis</taxon>
        <taxon>Chytridiomycetes</taxon>
        <taxon>Chytridiales</taxon>
        <taxon>Chytriomycetaceae</taxon>
        <taxon>Rhizoclosmatium</taxon>
    </lineage>
</organism>
<accession>A0A1Y2C3V5</accession>
<keyword evidence="2" id="KW-1185">Reference proteome</keyword>
<protein>
    <submittedName>
        <fullName evidence="1">Uncharacterized protein</fullName>
    </submittedName>
</protein>
<name>A0A1Y2C3V5_9FUNG</name>
<gene>
    <name evidence="1" type="ORF">BCR33DRAFT_338210</name>
</gene>
<reference evidence="1 2" key="1">
    <citation type="submission" date="2016-07" db="EMBL/GenBank/DDBJ databases">
        <title>Pervasive Adenine N6-methylation of Active Genes in Fungi.</title>
        <authorList>
            <consortium name="DOE Joint Genome Institute"/>
            <person name="Mondo S.J."/>
            <person name="Dannebaum R.O."/>
            <person name="Kuo R.C."/>
            <person name="Labutti K."/>
            <person name="Haridas S."/>
            <person name="Kuo A."/>
            <person name="Salamov A."/>
            <person name="Ahrendt S.R."/>
            <person name="Lipzen A."/>
            <person name="Sullivan W."/>
            <person name="Andreopoulos W.B."/>
            <person name="Clum A."/>
            <person name="Lindquist E."/>
            <person name="Daum C."/>
            <person name="Ramamoorthy G.K."/>
            <person name="Gryganskyi A."/>
            <person name="Culley D."/>
            <person name="Magnuson J.K."/>
            <person name="James T.Y."/>
            <person name="O'Malley M.A."/>
            <person name="Stajich J.E."/>
            <person name="Spatafora J.W."/>
            <person name="Visel A."/>
            <person name="Grigoriev I.V."/>
        </authorList>
    </citation>
    <scope>NUCLEOTIDE SEQUENCE [LARGE SCALE GENOMIC DNA]</scope>
    <source>
        <strain evidence="1 2">JEL800</strain>
    </source>
</reference>
<comment type="caution">
    <text evidence="1">The sequence shown here is derived from an EMBL/GenBank/DDBJ whole genome shotgun (WGS) entry which is preliminary data.</text>
</comment>